<evidence type="ECO:0000313" key="4">
    <source>
        <dbReference type="Proteomes" id="UP000274822"/>
    </source>
</evidence>
<evidence type="ECO:0000259" key="2">
    <source>
        <dbReference type="SMART" id="SM00338"/>
    </source>
</evidence>
<dbReference type="SUPFAM" id="SSF57959">
    <property type="entry name" value="Leucine zipper domain"/>
    <property type="match status" value="1"/>
</dbReference>
<reference evidence="3 4" key="1">
    <citation type="journal article" date="2018" name="New Phytol.">
        <title>Phylogenomics of Endogonaceae and evolution of mycorrhizas within Mucoromycota.</title>
        <authorList>
            <person name="Chang Y."/>
            <person name="Desiro A."/>
            <person name="Na H."/>
            <person name="Sandor L."/>
            <person name="Lipzen A."/>
            <person name="Clum A."/>
            <person name="Barry K."/>
            <person name="Grigoriev I.V."/>
            <person name="Martin F.M."/>
            <person name="Stajich J.E."/>
            <person name="Smith M.E."/>
            <person name="Bonito G."/>
            <person name="Spatafora J.W."/>
        </authorList>
    </citation>
    <scope>NUCLEOTIDE SEQUENCE [LARGE SCALE GENOMIC DNA]</scope>
    <source>
        <strain evidence="3 4">AD002</strain>
    </source>
</reference>
<sequence length="323" mass="35394">MPGCKYKNINGFQYHIKGNHRTFHYHTRLAYLVSDEAALRGKPVQVSYGARPPPRHRKKGIWNAGMGTPRPPPIAPALVPTPTLVITRNRTATLSLPTPTLTQALQPTSAMGAPGIVDGVATLTSPPTSPQMQVAVAAMTRSHPATTRRVLFLLGSRCDQQDYSTPPTVVTFLVVVFHTHPSTQSLSTTTPTPSSPPATITPTTMFGAGSLPLSPTAPLRWHQPDPVVVAKRQGRLTKNWAAARLSRKRKMEHIERLTADKNDLRDRLTELDIEAAEARVERERVEREWRAQKEGREFGGDHRGEPGTEDAKNARIATAVGGM</sequence>
<dbReference type="EMBL" id="RBNJ01014313">
    <property type="protein sequence ID" value="RUS24990.1"/>
    <property type="molecule type" value="Genomic_DNA"/>
</dbReference>
<dbReference type="AlphaFoldDB" id="A0A433Q5E6"/>
<accession>A0A433Q5E6</accession>
<evidence type="ECO:0000256" key="1">
    <source>
        <dbReference type="SAM" id="MobiDB-lite"/>
    </source>
</evidence>
<proteinExistence type="predicted"/>
<name>A0A433Q5E6_9FUNG</name>
<feature type="non-terminal residue" evidence="3">
    <location>
        <position position="323"/>
    </location>
</feature>
<protein>
    <recommendedName>
        <fullName evidence="2">BZIP domain-containing protein</fullName>
    </recommendedName>
</protein>
<keyword evidence="4" id="KW-1185">Reference proteome</keyword>
<dbReference type="Proteomes" id="UP000274822">
    <property type="component" value="Unassembled WGS sequence"/>
</dbReference>
<dbReference type="GO" id="GO:0003700">
    <property type="term" value="F:DNA-binding transcription factor activity"/>
    <property type="evidence" value="ECO:0007669"/>
    <property type="project" value="InterPro"/>
</dbReference>
<feature type="domain" description="BZIP" evidence="2">
    <location>
        <begin position="227"/>
        <end position="291"/>
    </location>
</feature>
<organism evidence="3 4">
    <name type="scientific">Jimgerdemannia flammicorona</name>
    <dbReference type="NCBI Taxonomy" id="994334"/>
    <lineage>
        <taxon>Eukaryota</taxon>
        <taxon>Fungi</taxon>
        <taxon>Fungi incertae sedis</taxon>
        <taxon>Mucoromycota</taxon>
        <taxon>Mucoromycotina</taxon>
        <taxon>Endogonomycetes</taxon>
        <taxon>Endogonales</taxon>
        <taxon>Endogonaceae</taxon>
        <taxon>Jimgerdemannia</taxon>
    </lineage>
</organism>
<feature type="compositionally biased region" description="Basic and acidic residues" evidence="1">
    <location>
        <begin position="285"/>
        <end position="313"/>
    </location>
</feature>
<gene>
    <name evidence="3" type="ORF">BC938DRAFT_472775</name>
</gene>
<feature type="region of interest" description="Disordered" evidence="1">
    <location>
        <begin position="285"/>
        <end position="323"/>
    </location>
</feature>
<comment type="caution">
    <text evidence="3">The sequence shown here is derived from an EMBL/GenBank/DDBJ whole genome shotgun (WGS) entry which is preliminary data.</text>
</comment>
<evidence type="ECO:0000313" key="3">
    <source>
        <dbReference type="EMBL" id="RUS24990.1"/>
    </source>
</evidence>
<dbReference type="SMART" id="SM00338">
    <property type="entry name" value="BRLZ"/>
    <property type="match status" value="1"/>
</dbReference>
<dbReference type="InterPro" id="IPR004827">
    <property type="entry name" value="bZIP"/>
</dbReference>
<dbReference type="InterPro" id="IPR046347">
    <property type="entry name" value="bZIP_sf"/>
</dbReference>